<protein>
    <submittedName>
        <fullName evidence="2">Uncharacterized protein</fullName>
    </submittedName>
</protein>
<evidence type="ECO:0000256" key="1">
    <source>
        <dbReference type="SAM" id="MobiDB-lite"/>
    </source>
</evidence>
<dbReference type="KEGG" id="snk:CP967_15375"/>
<evidence type="ECO:0000313" key="2">
    <source>
        <dbReference type="EMBL" id="QEU73203.1"/>
    </source>
</evidence>
<sequence length="140" mass="14630">MEPISAALLVALATGTAGEAGRHLWLTLSGLVRRSRGRDAEEGGPPALAAAEDELDALVSAPHDEERARRLSEALGHRARSEPAFGAGLAQWHQQAQALRTGDGETRNDISGGTQNGPVLQGRDFSGIHFGTPDGPPPAR</sequence>
<dbReference type="RefSeq" id="WP_150488516.1">
    <property type="nucleotide sequence ID" value="NZ_BMUV01000013.1"/>
</dbReference>
<feature type="compositionally biased region" description="Polar residues" evidence="1">
    <location>
        <begin position="109"/>
        <end position="118"/>
    </location>
</feature>
<accession>A0A5J6FB24</accession>
<proteinExistence type="predicted"/>
<evidence type="ECO:0000313" key="3">
    <source>
        <dbReference type="Proteomes" id="UP000326178"/>
    </source>
</evidence>
<dbReference type="EMBL" id="CP023702">
    <property type="protein sequence ID" value="QEU73203.1"/>
    <property type="molecule type" value="Genomic_DNA"/>
</dbReference>
<keyword evidence="3" id="KW-1185">Reference proteome</keyword>
<organism evidence="2 3">
    <name type="scientific">Streptomyces nitrosporeus</name>
    <dbReference type="NCBI Taxonomy" id="28894"/>
    <lineage>
        <taxon>Bacteria</taxon>
        <taxon>Bacillati</taxon>
        <taxon>Actinomycetota</taxon>
        <taxon>Actinomycetes</taxon>
        <taxon>Kitasatosporales</taxon>
        <taxon>Streptomycetaceae</taxon>
        <taxon>Streptomyces</taxon>
    </lineage>
</organism>
<dbReference type="OrthoDB" id="4334952at2"/>
<name>A0A5J6FB24_9ACTN</name>
<dbReference type="Proteomes" id="UP000326178">
    <property type="component" value="Chromosome"/>
</dbReference>
<reference evidence="2 3" key="1">
    <citation type="submission" date="2017-09" db="EMBL/GenBank/DDBJ databases">
        <authorList>
            <person name="Lee N."/>
            <person name="Cho B.-K."/>
        </authorList>
    </citation>
    <scope>NUCLEOTIDE SEQUENCE [LARGE SCALE GENOMIC DNA]</scope>
    <source>
        <strain evidence="2 3">ATCC 12769</strain>
    </source>
</reference>
<feature type="region of interest" description="Disordered" evidence="1">
    <location>
        <begin position="94"/>
        <end position="140"/>
    </location>
</feature>
<dbReference type="AlphaFoldDB" id="A0A5J6FB24"/>
<gene>
    <name evidence="2" type="ORF">CP967_15375</name>
</gene>